<keyword evidence="2" id="KW-1185">Reference proteome</keyword>
<organism evidence="1 2">
    <name type="scientific">Trichuris suis</name>
    <name type="common">pig whipworm</name>
    <dbReference type="NCBI Taxonomy" id="68888"/>
    <lineage>
        <taxon>Eukaryota</taxon>
        <taxon>Metazoa</taxon>
        <taxon>Ecdysozoa</taxon>
        <taxon>Nematoda</taxon>
        <taxon>Enoplea</taxon>
        <taxon>Dorylaimia</taxon>
        <taxon>Trichinellida</taxon>
        <taxon>Trichuridae</taxon>
        <taxon>Trichuris</taxon>
    </lineage>
</organism>
<evidence type="ECO:0000313" key="2">
    <source>
        <dbReference type="Proteomes" id="UP000030764"/>
    </source>
</evidence>
<evidence type="ECO:0000313" key="1">
    <source>
        <dbReference type="EMBL" id="KFD46345.1"/>
    </source>
</evidence>
<reference evidence="1 2" key="1">
    <citation type="journal article" date="2014" name="Nat. Genet.">
        <title>Genome and transcriptome of the porcine whipworm Trichuris suis.</title>
        <authorList>
            <person name="Jex A.R."/>
            <person name="Nejsum P."/>
            <person name="Schwarz E.M."/>
            <person name="Hu L."/>
            <person name="Young N.D."/>
            <person name="Hall R.S."/>
            <person name="Korhonen P.K."/>
            <person name="Liao S."/>
            <person name="Thamsborg S."/>
            <person name="Xia J."/>
            <person name="Xu P."/>
            <person name="Wang S."/>
            <person name="Scheerlinck J.P."/>
            <person name="Hofmann A."/>
            <person name="Sternberg P.W."/>
            <person name="Wang J."/>
            <person name="Gasser R.B."/>
        </authorList>
    </citation>
    <scope>NUCLEOTIDE SEQUENCE [LARGE SCALE GENOMIC DNA]</scope>
    <source>
        <strain evidence="1">DCEP-RM93M</strain>
    </source>
</reference>
<protein>
    <submittedName>
        <fullName evidence="1">Uncharacterized protein</fullName>
    </submittedName>
</protein>
<dbReference type="EMBL" id="KL363376">
    <property type="protein sequence ID" value="KFD46345.1"/>
    <property type="molecule type" value="Genomic_DNA"/>
</dbReference>
<dbReference type="Proteomes" id="UP000030764">
    <property type="component" value="Unassembled WGS sequence"/>
</dbReference>
<accession>A0A085LMZ9</accession>
<gene>
    <name evidence="1" type="ORF">M513_12761</name>
</gene>
<proteinExistence type="predicted"/>
<name>A0A085LMZ9_9BILA</name>
<dbReference type="AlphaFoldDB" id="A0A085LMZ9"/>
<sequence length="76" mass="8696">MQGKFQGTEEEVKFAGRAFEKWGKKNWEDKLPTVGLYNALHAVLLLTPEWPAPLLRVDQVSGNVHVMFWKILRSTG</sequence>